<dbReference type="RefSeq" id="XP_003003511.1">
    <property type="nucleotide sequence ID" value="XM_003003465.1"/>
</dbReference>
<dbReference type="AlphaFoldDB" id="C9SM29"/>
<dbReference type="HOGENOM" id="CLU_934473_0_0_1"/>
<evidence type="ECO:0000313" key="3">
    <source>
        <dbReference type="Proteomes" id="UP000008698"/>
    </source>
</evidence>
<evidence type="ECO:0000256" key="1">
    <source>
        <dbReference type="SAM" id="MobiDB-lite"/>
    </source>
</evidence>
<dbReference type="KEGG" id="val:VDBG_05953"/>
<feature type="compositionally biased region" description="Polar residues" evidence="1">
    <location>
        <begin position="286"/>
        <end position="298"/>
    </location>
</feature>
<feature type="region of interest" description="Disordered" evidence="1">
    <location>
        <begin position="231"/>
        <end position="298"/>
    </location>
</feature>
<accession>C9SM29</accession>
<evidence type="ECO:0000313" key="2">
    <source>
        <dbReference type="EMBL" id="EEY19844.1"/>
    </source>
</evidence>
<gene>
    <name evidence="2" type="ORF">VDBG_05953</name>
</gene>
<proteinExistence type="predicted"/>
<protein>
    <submittedName>
        <fullName evidence="2">Peroxisomal biogenesis factor 6</fullName>
    </submittedName>
</protein>
<dbReference type="Pfam" id="PF23120">
    <property type="entry name" value="PEX6_N"/>
    <property type="match status" value="1"/>
</dbReference>
<sequence>MASAILAKRRRRRRRADKPAAAATLLLDGNVKGDVGFLSDDLFADLFPQLSNSSSDDIQHVAIAPWAPTASPTKTSWTLVPVLKNPELGPSILQFSPRSLALQSFRTALQHLAPSKLMGNARGGIEILVLDAVALPLDTVFVNLEKESIKRLEQGEGHFFNSHPDHDTKGKAKAKTATSPEDHLTEALRVALGNVAVIHSGDQFLLPLPPHPVTHVPPNGGEIVILGARRPPWPRTVDSTACPRTTRTPPTTSSTRPPRSATRRMPTSQRWRRSQKQKSLRPRGSSRMTRVLTTPWTR</sequence>
<dbReference type="eggNOG" id="KOG0736">
    <property type="taxonomic scope" value="Eukaryota"/>
</dbReference>
<keyword evidence="3" id="KW-1185">Reference proteome</keyword>
<reference evidence="3" key="1">
    <citation type="journal article" date="2011" name="PLoS Pathog.">
        <title>Comparative genomics yields insights into niche adaptation of plant vascular wilt pathogens.</title>
        <authorList>
            <person name="Klosterman S.J."/>
            <person name="Subbarao K.V."/>
            <person name="Kang S."/>
            <person name="Veronese P."/>
            <person name="Gold S.E."/>
            <person name="Thomma B.P.H.J."/>
            <person name="Chen Z."/>
            <person name="Henrissat B."/>
            <person name="Lee Y.-H."/>
            <person name="Park J."/>
            <person name="Garcia-Pedrajas M.D."/>
            <person name="Barbara D.J."/>
            <person name="Anchieta A."/>
            <person name="de Jonge R."/>
            <person name="Santhanam P."/>
            <person name="Maruthachalam K."/>
            <person name="Atallah Z."/>
            <person name="Amyotte S.G."/>
            <person name="Paz Z."/>
            <person name="Inderbitzin P."/>
            <person name="Hayes R.J."/>
            <person name="Heiman D.I."/>
            <person name="Young S."/>
            <person name="Zeng Q."/>
            <person name="Engels R."/>
            <person name="Galagan J."/>
            <person name="Cuomo C.A."/>
            <person name="Dobinson K.F."/>
            <person name="Ma L.-J."/>
        </authorList>
    </citation>
    <scope>NUCLEOTIDE SEQUENCE [LARGE SCALE GENOMIC DNA]</scope>
    <source>
        <strain evidence="3">VaMs.102 / ATCC MYA-4576 / FGSC 10136</strain>
    </source>
</reference>
<organism evidence="3">
    <name type="scientific">Verticillium alfalfae (strain VaMs.102 / ATCC MYA-4576 / FGSC 10136)</name>
    <name type="common">Verticillium wilt of alfalfa</name>
    <name type="synonym">Verticillium albo-atrum</name>
    <dbReference type="NCBI Taxonomy" id="526221"/>
    <lineage>
        <taxon>Eukaryota</taxon>
        <taxon>Fungi</taxon>
        <taxon>Dikarya</taxon>
        <taxon>Ascomycota</taxon>
        <taxon>Pezizomycotina</taxon>
        <taxon>Sordariomycetes</taxon>
        <taxon>Hypocreomycetidae</taxon>
        <taxon>Glomerellales</taxon>
        <taxon>Plectosphaerellaceae</taxon>
        <taxon>Verticillium</taxon>
    </lineage>
</organism>
<dbReference type="OrthoDB" id="5553750at2759"/>
<dbReference type="STRING" id="526221.C9SM29"/>
<dbReference type="EMBL" id="DS985220">
    <property type="protein sequence ID" value="EEY19844.1"/>
    <property type="molecule type" value="Genomic_DNA"/>
</dbReference>
<feature type="region of interest" description="Disordered" evidence="1">
    <location>
        <begin position="157"/>
        <end position="179"/>
    </location>
</feature>
<dbReference type="GeneID" id="9536310"/>
<dbReference type="Proteomes" id="UP000008698">
    <property type="component" value="Unassembled WGS sequence"/>
</dbReference>
<feature type="compositionally biased region" description="Low complexity" evidence="1">
    <location>
        <begin position="239"/>
        <end position="268"/>
    </location>
</feature>
<feature type="compositionally biased region" description="Basic residues" evidence="1">
    <location>
        <begin position="270"/>
        <end position="281"/>
    </location>
</feature>
<name>C9SM29_VERA1</name>